<gene>
    <name evidence="1" type="ORF">ACE1B6_12775</name>
</gene>
<dbReference type="RefSeq" id="WP_413257618.1">
    <property type="nucleotide sequence ID" value="NZ_JBHFNS010000054.1"/>
</dbReference>
<evidence type="ECO:0000313" key="2">
    <source>
        <dbReference type="Proteomes" id="UP001576776"/>
    </source>
</evidence>
<dbReference type="EMBL" id="JBHFNS010000054">
    <property type="protein sequence ID" value="MFB2936119.1"/>
    <property type="molecule type" value="Genomic_DNA"/>
</dbReference>
<name>A0ABV4YD26_9CYAN</name>
<comment type="caution">
    <text evidence="1">The sequence shown here is derived from an EMBL/GenBank/DDBJ whole genome shotgun (WGS) entry which is preliminary data.</text>
</comment>
<accession>A0ABV4YD26</accession>
<proteinExistence type="predicted"/>
<organism evidence="1 2">
    <name type="scientific">Floridaenema fluviatile BLCC-F154</name>
    <dbReference type="NCBI Taxonomy" id="3153640"/>
    <lineage>
        <taxon>Bacteria</taxon>
        <taxon>Bacillati</taxon>
        <taxon>Cyanobacteriota</taxon>
        <taxon>Cyanophyceae</taxon>
        <taxon>Oscillatoriophycideae</taxon>
        <taxon>Aerosakkonematales</taxon>
        <taxon>Aerosakkonemataceae</taxon>
        <taxon>Floridanema</taxon>
        <taxon>Floridanema fluviatile</taxon>
    </lineage>
</organism>
<reference evidence="1 2" key="1">
    <citation type="submission" date="2024-09" db="EMBL/GenBank/DDBJ databases">
        <title>Floridaenema gen nov. (Aerosakkonemataceae, Aerosakkonematales ord. nov., Cyanobacteria) from benthic tropical and subtropical fresh waters, with the description of four new species.</title>
        <authorList>
            <person name="Moretto J.A."/>
            <person name="Berthold D.E."/>
            <person name="Lefler F.W."/>
            <person name="Huang I.-S."/>
            <person name="Laughinghouse H. IV."/>
        </authorList>
    </citation>
    <scope>NUCLEOTIDE SEQUENCE [LARGE SCALE GENOMIC DNA]</scope>
    <source>
        <strain evidence="1 2">BLCC-F154</strain>
    </source>
</reference>
<protein>
    <submittedName>
        <fullName evidence="1">Uncharacterized protein</fullName>
    </submittedName>
</protein>
<sequence>MNSAFSNTNINVQLVESLIQAIYALSPAEQILVRSRLLSNLPQVNTQTTPPKQSVIDILKQSPGQQLFQTPEEVDRYLQQERSSYDS</sequence>
<evidence type="ECO:0000313" key="1">
    <source>
        <dbReference type="EMBL" id="MFB2936119.1"/>
    </source>
</evidence>
<keyword evidence="2" id="KW-1185">Reference proteome</keyword>
<dbReference type="Proteomes" id="UP001576776">
    <property type="component" value="Unassembled WGS sequence"/>
</dbReference>